<dbReference type="AlphaFoldDB" id="A0A4Q8ARC5"/>
<evidence type="ECO:0000256" key="2">
    <source>
        <dbReference type="ARBA" id="ARBA00008193"/>
    </source>
</evidence>
<dbReference type="PANTHER" id="PTHR30506">
    <property type="entry name" value="INNER MEMBRANE PROTEIN"/>
    <property type="match status" value="1"/>
</dbReference>
<feature type="transmembrane region" description="Helical" evidence="8">
    <location>
        <begin position="196"/>
        <end position="217"/>
    </location>
</feature>
<evidence type="ECO:0000256" key="6">
    <source>
        <dbReference type="ARBA" id="ARBA00023136"/>
    </source>
</evidence>
<feature type="domain" description="Glycine transporter" evidence="9">
    <location>
        <begin position="26"/>
        <end position="102"/>
    </location>
</feature>
<evidence type="ECO:0000313" key="10">
    <source>
        <dbReference type="EMBL" id="RZU66693.1"/>
    </source>
</evidence>
<evidence type="ECO:0000313" key="11">
    <source>
        <dbReference type="Proteomes" id="UP000291483"/>
    </source>
</evidence>
<dbReference type="InterPro" id="IPR005115">
    <property type="entry name" value="Gly_transporter"/>
</dbReference>
<feature type="transmembrane region" description="Helical" evidence="8">
    <location>
        <begin position="171"/>
        <end position="190"/>
    </location>
</feature>
<dbReference type="EMBL" id="SHLC01000001">
    <property type="protein sequence ID" value="RZU66693.1"/>
    <property type="molecule type" value="Genomic_DNA"/>
</dbReference>
<organism evidence="10 11">
    <name type="scientific">Microterricola gilva</name>
    <dbReference type="NCBI Taxonomy" id="393267"/>
    <lineage>
        <taxon>Bacteria</taxon>
        <taxon>Bacillati</taxon>
        <taxon>Actinomycetota</taxon>
        <taxon>Actinomycetes</taxon>
        <taxon>Micrococcales</taxon>
        <taxon>Microbacteriaceae</taxon>
        <taxon>Microterricola</taxon>
    </lineage>
</organism>
<evidence type="ECO:0000256" key="3">
    <source>
        <dbReference type="ARBA" id="ARBA00022475"/>
    </source>
</evidence>
<evidence type="ECO:0000259" key="9">
    <source>
        <dbReference type="Pfam" id="PF03458"/>
    </source>
</evidence>
<feature type="transmembrane region" description="Helical" evidence="8">
    <location>
        <begin position="141"/>
        <end position="159"/>
    </location>
</feature>
<keyword evidence="6 8" id="KW-0472">Membrane</keyword>
<dbReference type="Pfam" id="PF03458">
    <property type="entry name" value="Gly_transporter"/>
    <property type="match status" value="2"/>
</dbReference>
<reference evidence="10 11" key="1">
    <citation type="submission" date="2019-02" db="EMBL/GenBank/DDBJ databases">
        <title>Sequencing the genomes of 1000 actinobacteria strains.</title>
        <authorList>
            <person name="Klenk H.-P."/>
        </authorList>
    </citation>
    <scope>NUCLEOTIDE SEQUENCE [LARGE SCALE GENOMIC DNA]</scope>
    <source>
        <strain evidence="10 11">DSM 18319</strain>
    </source>
</reference>
<evidence type="ECO:0000256" key="8">
    <source>
        <dbReference type="SAM" id="Phobius"/>
    </source>
</evidence>
<evidence type="ECO:0000256" key="5">
    <source>
        <dbReference type="ARBA" id="ARBA00022989"/>
    </source>
</evidence>
<feature type="domain" description="Glycine transporter" evidence="9">
    <location>
        <begin position="121"/>
        <end position="190"/>
    </location>
</feature>
<comment type="caution">
    <text evidence="10">The sequence shown here is derived from an EMBL/GenBank/DDBJ whole genome shotgun (WGS) entry which is preliminary data.</text>
</comment>
<keyword evidence="4 8" id="KW-0812">Transmembrane</keyword>
<sequence length="278" mass="29847">MWGPTVLPFDPSLPFGTWSFVGDQTLFDLIAASTNALNGALLARRPDHFRNFTFVGILLMALMGGIGGGVARDVILQEPPAAFMNPAYIALCIVAGVIGYYLAYDKGQLFREGLFQFMTSMSLPWYAIVGTQKAIEQGYPIFGALAIAVIGATTGRFLIDVSSGVPPKQFVRGEWFVATAIVAGLVWIVMDAAGVESWVATLIAFAVAFTLRVIALYRGWEEPLASEPRGVKIHADRRPLLGRKLHGKSQEELRLIGLAPDTVPGRGPDAGAAPGQGR</sequence>
<dbReference type="Proteomes" id="UP000291483">
    <property type="component" value="Unassembled WGS sequence"/>
</dbReference>
<feature type="transmembrane region" description="Helical" evidence="8">
    <location>
        <begin position="83"/>
        <end position="102"/>
    </location>
</feature>
<keyword evidence="11" id="KW-1185">Reference proteome</keyword>
<evidence type="ECO:0000256" key="4">
    <source>
        <dbReference type="ARBA" id="ARBA00022692"/>
    </source>
</evidence>
<protein>
    <submittedName>
        <fullName evidence="10">Putative membrane protein YeiH</fullName>
    </submittedName>
</protein>
<gene>
    <name evidence="10" type="ORF">EV379_3059</name>
</gene>
<evidence type="ECO:0000256" key="1">
    <source>
        <dbReference type="ARBA" id="ARBA00004651"/>
    </source>
</evidence>
<comment type="subcellular location">
    <subcellularLocation>
        <location evidence="1">Cell membrane</location>
        <topology evidence="1">Multi-pass membrane protein</topology>
    </subcellularLocation>
</comment>
<feature type="transmembrane region" description="Helical" evidence="8">
    <location>
        <begin position="52"/>
        <end position="71"/>
    </location>
</feature>
<name>A0A4Q8ARC5_9MICO</name>
<feature type="compositionally biased region" description="Low complexity" evidence="7">
    <location>
        <begin position="264"/>
        <end position="278"/>
    </location>
</feature>
<proteinExistence type="inferred from homology"/>
<feature type="region of interest" description="Disordered" evidence="7">
    <location>
        <begin position="259"/>
        <end position="278"/>
    </location>
</feature>
<accession>A0A4Q8ARC5</accession>
<dbReference type="PANTHER" id="PTHR30506:SF3">
    <property type="entry name" value="UPF0126 INNER MEMBRANE PROTEIN YADS-RELATED"/>
    <property type="match status" value="1"/>
</dbReference>
<keyword evidence="5 8" id="KW-1133">Transmembrane helix</keyword>
<dbReference type="OrthoDB" id="9791874at2"/>
<dbReference type="GO" id="GO:0005886">
    <property type="term" value="C:plasma membrane"/>
    <property type="evidence" value="ECO:0007669"/>
    <property type="project" value="UniProtKB-SubCell"/>
</dbReference>
<evidence type="ECO:0000256" key="7">
    <source>
        <dbReference type="SAM" id="MobiDB-lite"/>
    </source>
</evidence>
<comment type="similarity">
    <text evidence="2">Belongs to the UPF0126 family.</text>
</comment>
<keyword evidence="3" id="KW-1003">Cell membrane</keyword>